<dbReference type="EC" id="3.1.4.-" evidence="6"/>
<evidence type="ECO:0000259" key="7">
    <source>
        <dbReference type="PROSITE" id="PS51845"/>
    </source>
</evidence>
<feature type="binding site" evidence="5">
    <location>
        <position position="321"/>
    </location>
    <ligand>
        <name>Zn(2+)</name>
        <dbReference type="ChEBI" id="CHEBI:29105"/>
        <label>2</label>
    </ligand>
</feature>
<comment type="similarity">
    <text evidence="6">Belongs to the cyclic nucleotide phosphodiesterase family.</text>
</comment>
<dbReference type="GO" id="GO:0004114">
    <property type="term" value="F:3',5'-cyclic-nucleotide phosphodiesterase activity"/>
    <property type="evidence" value="ECO:0007669"/>
    <property type="project" value="InterPro"/>
</dbReference>
<feature type="binding site" evidence="5">
    <location>
        <position position="428"/>
    </location>
    <ligand>
        <name>Zn(2+)</name>
        <dbReference type="ChEBI" id="CHEBI:29105"/>
        <label>1</label>
    </ligand>
</feature>
<protein>
    <recommendedName>
        <fullName evidence="6">Phosphodiesterase</fullName>
        <ecNumber evidence="6">3.1.4.-</ecNumber>
    </recommendedName>
</protein>
<dbReference type="SUPFAM" id="SSF109604">
    <property type="entry name" value="HD-domain/PDEase-like"/>
    <property type="match status" value="1"/>
</dbReference>
<reference evidence="8 9" key="1">
    <citation type="submission" date="2022-12" db="EMBL/GenBank/DDBJ databases">
        <title>Chromosome-level genome assembly of true bugs.</title>
        <authorList>
            <person name="Ma L."/>
            <person name="Li H."/>
        </authorList>
    </citation>
    <scope>NUCLEOTIDE SEQUENCE [LARGE SCALE GENOMIC DNA]</scope>
    <source>
        <strain evidence="8">Lab_2022b</strain>
    </source>
</reference>
<sequence length="532" mass="63592">MIHWFTDAIAKKYNRIKYNEDVSNEFHDLLLRIFRLYSSHEMDYDSLVSEIMMRTRDYIRAREIQYYIPVNKEKRELYLYEEGIIGKRRLYRKKLPVQLEDDLVLSYVWENNQYLNVAGKNLKKFDIKNAKIKSILCVPVGSKNNVVAIVKAINKFKGRFVVEDAVELRHSAIFCALAYKQHLARDNYRIMEKVVKNEQKRVIHYSQPCEHDIDTFLSQVFKTPLPKNITKFTWYPNENDLGLLLEYSWWMFRHLFKTELFFGKIAAFLLAVRHGYRKKPYHNFEHAFGMMHIIFVILHLHSNDFSMFEKTCLMIASICHDIHHPGVSNTFLRLSKNPLAELYEESTLENYHSYMTRLLLDHYGLFSYLPSSEYLRYKKEIHELILYTDLDIAITTKFPLARQLINDNNYDDKKHRYLLKSLIMNSADLAGQSKSLDFSGRITALWKNELHIERDKYKRLGITPDRRNDRACAKQIPDDQVNFLKYVCENCSDLLSRLLPNVRPLYKQFKHVRKEWQEHTIPIFQDVQQYYQ</sequence>
<dbReference type="PROSITE" id="PS00126">
    <property type="entry name" value="PDEASE_I_1"/>
    <property type="match status" value="1"/>
</dbReference>
<dbReference type="InterPro" id="IPR002073">
    <property type="entry name" value="PDEase_catalytic_dom"/>
</dbReference>
<keyword evidence="9" id="KW-1185">Reference proteome</keyword>
<dbReference type="PRINTS" id="PR00387">
    <property type="entry name" value="PDIESTERASE1"/>
</dbReference>
<comment type="cofactor">
    <cofactor evidence="6">
        <name>a divalent metal cation</name>
        <dbReference type="ChEBI" id="CHEBI:60240"/>
    </cofactor>
    <text evidence="6">Binds 2 divalent metal cations per subunit. Site 1 may preferentially bind zinc ions, while site 2 has a preference for magnesium and/or manganese ions.</text>
</comment>
<dbReference type="InterPro" id="IPR023088">
    <property type="entry name" value="PDEase"/>
</dbReference>
<evidence type="ECO:0000256" key="1">
    <source>
        <dbReference type="ARBA" id="ARBA00022723"/>
    </source>
</evidence>
<comment type="caution">
    <text evidence="8">The sequence shown here is derived from an EMBL/GenBank/DDBJ whole genome shotgun (WGS) entry which is preliminary data.</text>
</comment>
<feature type="binding site" evidence="4">
    <location>
        <begin position="282"/>
        <end position="286"/>
    </location>
    <ligand>
        <name>AMP</name>
        <dbReference type="ChEBI" id="CHEBI:456215"/>
    </ligand>
</feature>
<dbReference type="PANTHER" id="PTHR11347">
    <property type="entry name" value="CYCLIC NUCLEOTIDE PHOSPHODIESTERASE"/>
    <property type="match status" value="1"/>
</dbReference>
<keyword evidence="2 6" id="KW-0378">Hydrolase</keyword>
<evidence type="ECO:0000313" key="9">
    <source>
        <dbReference type="Proteomes" id="UP001461498"/>
    </source>
</evidence>
<evidence type="ECO:0000256" key="3">
    <source>
        <dbReference type="PIRSR" id="PIRSR623088-1"/>
    </source>
</evidence>
<dbReference type="AlphaFoldDB" id="A0AAW1DKM1"/>
<dbReference type="Pfam" id="PF00233">
    <property type="entry name" value="PDEase_I"/>
    <property type="match status" value="1"/>
</dbReference>
<evidence type="ECO:0000256" key="5">
    <source>
        <dbReference type="PIRSR" id="PIRSR623088-3"/>
    </source>
</evidence>
<proteinExistence type="inferred from homology"/>
<dbReference type="PROSITE" id="PS51845">
    <property type="entry name" value="PDEASE_I_2"/>
    <property type="match status" value="1"/>
</dbReference>
<keyword evidence="1 5" id="KW-0479">Metal-binding</keyword>
<dbReference type="InterPro" id="IPR003607">
    <property type="entry name" value="HD/PDEase_dom"/>
</dbReference>
<dbReference type="SUPFAM" id="SSF55781">
    <property type="entry name" value="GAF domain-like"/>
    <property type="match status" value="1"/>
</dbReference>
<dbReference type="EMBL" id="JAPXFL010000001">
    <property type="protein sequence ID" value="KAK9511483.1"/>
    <property type="molecule type" value="Genomic_DNA"/>
</dbReference>
<dbReference type="Gene3D" id="3.30.450.40">
    <property type="match status" value="1"/>
</dbReference>
<dbReference type="Gene3D" id="1.10.1300.10">
    <property type="entry name" value="3'5'-cyclic nucleotide phosphodiesterase, catalytic domain"/>
    <property type="match status" value="1"/>
</dbReference>
<dbReference type="InterPro" id="IPR029016">
    <property type="entry name" value="GAF-like_dom_sf"/>
</dbReference>
<feature type="active site" description="Proton donor" evidence="3">
    <location>
        <position position="282"/>
    </location>
</feature>
<gene>
    <name evidence="8" type="ORF">O3M35_000129</name>
</gene>
<evidence type="ECO:0000256" key="2">
    <source>
        <dbReference type="ARBA" id="ARBA00022801"/>
    </source>
</evidence>
<feature type="binding site" evidence="5">
    <location>
        <position position="321"/>
    </location>
    <ligand>
        <name>Zn(2+)</name>
        <dbReference type="ChEBI" id="CHEBI:29105"/>
        <label>1</label>
    </ligand>
</feature>
<organism evidence="8 9">
    <name type="scientific">Rhynocoris fuscipes</name>
    <dbReference type="NCBI Taxonomy" id="488301"/>
    <lineage>
        <taxon>Eukaryota</taxon>
        <taxon>Metazoa</taxon>
        <taxon>Ecdysozoa</taxon>
        <taxon>Arthropoda</taxon>
        <taxon>Hexapoda</taxon>
        <taxon>Insecta</taxon>
        <taxon>Pterygota</taxon>
        <taxon>Neoptera</taxon>
        <taxon>Paraneoptera</taxon>
        <taxon>Hemiptera</taxon>
        <taxon>Heteroptera</taxon>
        <taxon>Panheteroptera</taxon>
        <taxon>Cimicomorpha</taxon>
        <taxon>Reduviidae</taxon>
        <taxon>Harpactorinae</taxon>
        <taxon>Harpactorini</taxon>
        <taxon>Rhynocoris</taxon>
    </lineage>
</organism>
<feature type="binding site" evidence="4">
    <location>
        <position position="480"/>
    </location>
    <ligand>
        <name>AMP</name>
        <dbReference type="ChEBI" id="CHEBI:456215"/>
    </ligand>
</feature>
<feature type="binding site" evidence="4">
    <location>
        <position position="428"/>
    </location>
    <ligand>
        <name>AMP</name>
        <dbReference type="ChEBI" id="CHEBI:456215"/>
    </ligand>
</feature>
<feature type="binding site" evidence="4">
    <location>
        <position position="321"/>
    </location>
    <ligand>
        <name>AMP</name>
        <dbReference type="ChEBI" id="CHEBI:456215"/>
    </ligand>
</feature>
<dbReference type="InterPro" id="IPR023174">
    <property type="entry name" value="PDEase_CS"/>
</dbReference>
<dbReference type="InterPro" id="IPR036971">
    <property type="entry name" value="PDEase_catalytic_dom_sf"/>
</dbReference>
<accession>A0AAW1DKM1</accession>
<dbReference type="GO" id="GO:0046872">
    <property type="term" value="F:metal ion binding"/>
    <property type="evidence" value="ECO:0007669"/>
    <property type="project" value="UniProtKB-KW"/>
</dbReference>
<name>A0AAW1DKM1_9HEMI</name>
<evidence type="ECO:0000256" key="6">
    <source>
        <dbReference type="RuleBase" id="RU363067"/>
    </source>
</evidence>
<evidence type="ECO:0000256" key="4">
    <source>
        <dbReference type="PIRSR" id="PIRSR623088-2"/>
    </source>
</evidence>
<feature type="binding site" evidence="5">
    <location>
        <position position="320"/>
    </location>
    <ligand>
        <name>Zn(2+)</name>
        <dbReference type="ChEBI" id="CHEBI:29105"/>
        <label>1</label>
    </ligand>
</feature>
<dbReference type="CDD" id="cd00077">
    <property type="entry name" value="HDc"/>
    <property type="match status" value="1"/>
</dbReference>
<feature type="binding site" evidence="5">
    <location>
        <position position="286"/>
    </location>
    <ligand>
        <name>Zn(2+)</name>
        <dbReference type="ChEBI" id="CHEBI:29105"/>
        <label>1</label>
    </ligand>
</feature>
<dbReference type="Proteomes" id="UP001461498">
    <property type="component" value="Unassembled WGS sequence"/>
</dbReference>
<evidence type="ECO:0000313" key="8">
    <source>
        <dbReference type="EMBL" id="KAK9511483.1"/>
    </source>
</evidence>
<dbReference type="GO" id="GO:0007165">
    <property type="term" value="P:signal transduction"/>
    <property type="evidence" value="ECO:0007669"/>
    <property type="project" value="InterPro"/>
</dbReference>
<feature type="domain" description="PDEase" evidence="7">
    <location>
        <begin position="209"/>
        <end position="523"/>
    </location>
</feature>